<evidence type="ECO:0000256" key="1">
    <source>
        <dbReference type="ARBA" id="ARBA00004167"/>
    </source>
</evidence>
<dbReference type="Pfam" id="PF12819">
    <property type="entry name" value="Malectin_like"/>
    <property type="match status" value="1"/>
</dbReference>
<evidence type="ECO:0008006" key="16">
    <source>
        <dbReference type="Google" id="ProtNLM"/>
    </source>
</evidence>
<dbReference type="GO" id="GO:0016020">
    <property type="term" value="C:membrane"/>
    <property type="evidence" value="ECO:0007669"/>
    <property type="project" value="UniProtKB-SubCell"/>
</dbReference>
<dbReference type="GO" id="GO:0005524">
    <property type="term" value="F:ATP binding"/>
    <property type="evidence" value="ECO:0007669"/>
    <property type="project" value="UniProtKB-UniRule"/>
</dbReference>
<dbReference type="Pfam" id="PF24141">
    <property type="entry name" value="LRR_ComC"/>
    <property type="match status" value="1"/>
</dbReference>
<feature type="binding site" evidence="9">
    <location>
        <position position="641"/>
    </location>
    <ligand>
        <name>ATP</name>
        <dbReference type="ChEBI" id="CHEBI:30616"/>
    </ligand>
</feature>
<dbReference type="Gene3D" id="3.30.200.20">
    <property type="entry name" value="Phosphorylase Kinase, domain 1"/>
    <property type="match status" value="1"/>
</dbReference>
<keyword evidence="5" id="KW-0677">Repeat</keyword>
<evidence type="ECO:0000256" key="3">
    <source>
        <dbReference type="ARBA" id="ARBA00022692"/>
    </source>
</evidence>
<evidence type="ECO:0000256" key="5">
    <source>
        <dbReference type="ARBA" id="ARBA00022737"/>
    </source>
</evidence>
<comment type="subcellular location">
    <subcellularLocation>
        <location evidence="1">Membrane</location>
        <topology evidence="1">Single-pass membrane protein</topology>
    </subcellularLocation>
</comment>
<dbReference type="PANTHER" id="PTHR45631:SF19">
    <property type="entry name" value="PROTEIN KINASE DOMAIN-CONTAINING PROTEIN"/>
    <property type="match status" value="1"/>
</dbReference>
<evidence type="ECO:0000256" key="2">
    <source>
        <dbReference type="ARBA" id="ARBA00022614"/>
    </source>
</evidence>
<evidence type="ECO:0000256" key="7">
    <source>
        <dbReference type="ARBA" id="ARBA00023136"/>
    </source>
</evidence>
<reference evidence="14 15" key="1">
    <citation type="submission" date="2020-10" db="EMBL/GenBank/DDBJ databases">
        <title>Plant Genome Project.</title>
        <authorList>
            <person name="Zhang R.-G."/>
        </authorList>
    </citation>
    <scope>NUCLEOTIDE SEQUENCE [LARGE SCALE GENOMIC DNA]</scope>
    <source>
        <strain evidence="14">FAFU-HL-1</strain>
        <tissue evidence="14">Leaf</tissue>
    </source>
</reference>
<dbReference type="PROSITE" id="PS00107">
    <property type="entry name" value="PROTEIN_KINASE_ATP"/>
    <property type="match status" value="1"/>
</dbReference>
<dbReference type="SUPFAM" id="SSF52058">
    <property type="entry name" value="L domain-like"/>
    <property type="match status" value="1"/>
</dbReference>
<keyword evidence="2" id="KW-0433">Leucine-rich repeat</keyword>
<dbReference type="InterPro" id="IPR057013">
    <property type="entry name" value="LRR_ComC"/>
</dbReference>
<keyword evidence="7 10" id="KW-0472">Membrane</keyword>
<dbReference type="EMBL" id="JADGMS010000010">
    <property type="protein sequence ID" value="KAF9673378.1"/>
    <property type="molecule type" value="Genomic_DNA"/>
</dbReference>
<protein>
    <recommendedName>
        <fullName evidence="16">Malectin-like domain-containing protein</fullName>
    </recommendedName>
</protein>
<feature type="signal peptide" evidence="11">
    <location>
        <begin position="1"/>
        <end position="20"/>
    </location>
</feature>
<evidence type="ECO:0000313" key="14">
    <source>
        <dbReference type="EMBL" id="KAF9673378.1"/>
    </source>
</evidence>
<evidence type="ECO:0000256" key="6">
    <source>
        <dbReference type="ARBA" id="ARBA00022989"/>
    </source>
</evidence>
<dbReference type="PANTHER" id="PTHR45631">
    <property type="entry name" value="OS07G0107800 PROTEIN-RELATED"/>
    <property type="match status" value="1"/>
</dbReference>
<evidence type="ECO:0000256" key="11">
    <source>
        <dbReference type="SAM" id="SignalP"/>
    </source>
</evidence>
<keyword evidence="3 10" id="KW-0812">Transmembrane</keyword>
<evidence type="ECO:0000259" key="12">
    <source>
        <dbReference type="Pfam" id="PF12819"/>
    </source>
</evidence>
<feature type="transmembrane region" description="Helical" evidence="10">
    <location>
        <begin position="535"/>
        <end position="557"/>
    </location>
</feature>
<dbReference type="InterPro" id="IPR011009">
    <property type="entry name" value="Kinase-like_dom_sf"/>
</dbReference>
<dbReference type="SUPFAM" id="SSF56112">
    <property type="entry name" value="Protein kinase-like (PK-like)"/>
    <property type="match status" value="1"/>
</dbReference>
<feature type="chain" id="PRO_5032616148" description="Malectin-like domain-containing protein" evidence="11">
    <location>
        <begin position="21"/>
        <end position="824"/>
    </location>
</feature>
<dbReference type="AlphaFoldDB" id="A0A835JN82"/>
<sequence>MASYSRFLVLYLFFISSVICQVTDCGGTGNYTDPRTGLAWISDNGTIMNHGKSSEVEAPNENMQYRRRRDFPIDGKKYCYTLGTRERRRYLVRATFQYGSLGNEDAYPKFDLYLDATKWSTVVILDASRVYVKEMIIRAPSSSIDVCICCATTGSPFISTLELRPLNLSMYATDFEDNFFLEVAARVNFGALSKDVIRYPDDPYDRIWDSDLEKRQNYLVGVAPGTVRINTSKYIETRTREYPPVKVMQTAVVGTQGILSYRLNLDDFPANARAFAYFAEIEDLGANETRKFKLQQPYFPDYSSAVVNIAENANGSHTLYEPSYMNVTLDFVLSFSFVKTRDSTQGPLLNAIEISKYLKIEPRTDSQDVIVLNALRSLSAESAWKNEQGDPCVPAHWDWVNCTSTTPPRITKIDYADMLNSALSGKNLRGEIPPEINSMETLTELWLDGNFLTGRIPCISDLVNLKIVHLENNKLSGQLPKYLGSLPNLQELYIQNNSFTGEIPSALLTGKVIINYEHNPGLHKEPGKKINSKSILGISIGILAALLVVLIGSLLFLRNLQRKTSHQKTAVQGSSLRVSAKPSTAYSVSRGWHMMDEGVSYYIPLSELEEATNKFSRKIGRGSFGTVYYGQMKDGKEVAVKIMGDSTTNMTQQFVTETLKGSVSEKRLDWLARLQIAEDSAKGHKSIFLESEHLYISNHRVLVAIYEIKLRPDNPEARALIRKGDVMSIVDPVLVGNVKIESIWRIAEVAIQSVEQHAVSRPRMQEIILAIQEANKIEKGTYSQKLRSGSSKAQSSRKTLLTSFLEIESQSLDLSNGCLVPAAR</sequence>
<dbReference type="OrthoDB" id="1111193at2759"/>
<name>A0A835JN82_9ROSI</name>
<keyword evidence="6 10" id="KW-1133">Transmembrane helix</keyword>
<dbReference type="Proteomes" id="UP000657918">
    <property type="component" value="Unassembled WGS sequence"/>
</dbReference>
<keyword evidence="4 11" id="KW-0732">Signal</keyword>
<dbReference type="InterPro" id="IPR017441">
    <property type="entry name" value="Protein_kinase_ATP_BS"/>
</dbReference>
<evidence type="ECO:0000256" key="8">
    <source>
        <dbReference type="ARBA" id="ARBA00023180"/>
    </source>
</evidence>
<keyword evidence="9" id="KW-0067">ATP-binding</keyword>
<dbReference type="InterPro" id="IPR024788">
    <property type="entry name" value="Malectin-like_Carb-bd_dom"/>
</dbReference>
<dbReference type="InterPro" id="IPR032675">
    <property type="entry name" value="LRR_dom_sf"/>
</dbReference>
<evidence type="ECO:0000256" key="4">
    <source>
        <dbReference type="ARBA" id="ARBA00022729"/>
    </source>
</evidence>
<feature type="domain" description="Malectin-like" evidence="12">
    <location>
        <begin position="24"/>
        <end position="356"/>
    </location>
</feature>
<dbReference type="FunFam" id="3.80.10.10:FF:000041">
    <property type="entry name" value="LRR receptor-like serine/threonine-protein kinase ERECTA"/>
    <property type="match status" value="1"/>
</dbReference>
<keyword evidence="9" id="KW-0547">Nucleotide-binding</keyword>
<proteinExistence type="predicted"/>
<keyword evidence="15" id="KW-1185">Reference proteome</keyword>
<dbReference type="Gene3D" id="3.80.10.10">
    <property type="entry name" value="Ribonuclease Inhibitor"/>
    <property type="match status" value="1"/>
</dbReference>
<evidence type="ECO:0000256" key="10">
    <source>
        <dbReference type="SAM" id="Phobius"/>
    </source>
</evidence>
<gene>
    <name evidence="14" type="ORF">SADUNF_Sadunf10G0017900</name>
</gene>
<evidence type="ECO:0000313" key="15">
    <source>
        <dbReference type="Proteomes" id="UP000657918"/>
    </source>
</evidence>
<evidence type="ECO:0000259" key="13">
    <source>
        <dbReference type="Pfam" id="PF24141"/>
    </source>
</evidence>
<keyword evidence="8" id="KW-0325">Glycoprotein</keyword>
<evidence type="ECO:0000256" key="9">
    <source>
        <dbReference type="PROSITE-ProRule" id="PRU10141"/>
    </source>
</evidence>
<comment type="caution">
    <text evidence="14">The sequence shown here is derived from an EMBL/GenBank/DDBJ whole genome shotgun (WGS) entry which is preliminary data.</text>
</comment>
<accession>A0A835JN82</accession>
<organism evidence="14 15">
    <name type="scientific">Salix dunnii</name>
    <dbReference type="NCBI Taxonomy" id="1413687"/>
    <lineage>
        <taxon>Eukaryota</taxon>
        <taxon>Viridiplantae</taxon>
        <taxon>Streptophyta</taxon>
        <taxon>Embryophyta</taxon>
        <taxon>Tracheophyta</taxon>
        <taxon>Spermatophyta</taxon>
        <taxon>Magnoliopsida</taxon>
        <taxon>eudicotyledons</taxon>
        <taxon>Gunneridae</taxon>
        <taxon>Pentapetalae</taxon>
        <taxon>rosids</taxon>
        <taxon>fabids</taxon>
        <taxon>Malpighiales</taxon>
        <taxon>Salicaceae</taxon>
        <taxon>Saliceae</taxon>
        <taxon>Salix</taxon>
    </lineage>
</organism>
<feature type="domain" description="EGF-like" evidence="13">
    <location>
        <begin position="422"/>
        <end position="506"/>
    </location>
</feature>